<dbReference type="GO" id="GO:0005879">
    <property type="term" value="C:axonemal microtubule"/>
    <property type="evidence" value="ECO:0007669"/>
    <property type="project" value="TreeGrafter"/>
</dbReference>
<reference evidence="10" key="2">
    <citation type="submission" date="2018-04" db="EMBL/GenBank/DDBJ databases">
        <title>Leveraging single-cell genomics to expand the Fungal Tree of Life.</title>
        <authorList>
            <consortium name="DOE Joint Genome Institute"/>
            <person name="Ahrendt S.R."/>
            <person name="Quandt C.A."/>
            <person name="Ciobanu D."/>
            <person name="Clum A."/>
            <person name="Salamov A."/>
            <person name="Andreopoulos B."/>
            <person name="Cheng J.-F."/>
            <person name="Woyke T."/>
            <person name="Pelin A."/>
            <person name="Henrissat B."/>
            <person name="Benny G.L."/>
            <person name="Smith M.E."/>
            <person name="James T.Y."/>
            <person name="Grigoriev I.V."/>
        </authorList>
    </citation>
    <scope>NUCLEOTIDE SEQUENCE</scope>
    <source>
        <strain evidence="10">ATCC 52028</strain>
    </source>
</reference>
<keyword evidence="9" id="KW-0418">Kinase</keyword>
<dbReference type="InterPro" id="IPR006602">
    <property type="entry name" value="DM10_dom"/>
</dbReference>
<dbReference type="PROSITE" id="PS51336">
    <property type="entry name" value="DM10"/>
    <property type="match status" value="1"/>
</dbReference>
<name>A0A4P9X1K9_9FUNG</name>
<dbReference type="SUPFAM" id="SSF54919">
    <property type="entry name" value="Nucleoside diphosphate kinase, NDK"/>
    <property type="match status" value="1"/>
</dbReference>
<evidence type="ECO:0000256" key="4">
    <source>
        <dbReference type="ARBA" id="ARBA00022490"/>
    </source>
</evidence>
<dbReference type="PANTHER" id="PTHR43109">
    <property type="entry name" value="NUCLEOSIDE DIPHOSPHATE KINASE 7"/>
    <property type="match status" value="1"/>
</dbReference>
<evidence type="ECO:0000256" key="5">
    <source>
        <dbReference type="ARBA" id="ARBA00023212"/>
    </source>
</evidence>
<dbReference type="STRING" id="1555241.A0A4P9X1K9"/>
<evidence type="ECO:0000256" key="7">
    <source>
        <dbReference type="PROSITE-ProRule" id="PRU00706"/>
    </source>
</evidence>
<dbReference type="SMART" id="SM00676">
    <property type="entry name" value="DM10"/>
    <property type="match status" value="1"/>
</dbReference>
<evidence type="ECO:0000313" key="11">
    <source>
        <dbReference type="Proteomes" id="UP000268535"/>
    </source>
</evidence>
<dbReference type="Pfam" id="PF00334">
    <property type="entry name" value="NDK"/>
    <property type="match status" value="1"/>
</dbReference>
<evidence type="ECO:0000313" key="10">
    <source>
        <dbReference type="EMBL" id="RKP04113.1"/>
    </source>
</evidence>
<dbReference type="EMBL" id="ML014113">
    <property type="protein sequence ID" value="RKP04113.1"/>
    <property type="molecule type" value="Genomic_DNA"/>
</dbReference>
<reference evidence="9" key="3">
    <citation type="submission" date="2018-08" db="EMBL/GenBank/DDBJ databases">
        <title>Leveraging single-cell genomics to expand the Fungal Tree of Life.</title>
        <authorList>
            <consortium name="DOE Joint Genome Institute"/>
            <person name="Ahrendt S.R."/>
            <person name="Quandt C.A."/>
            <person name="Ciobanu D."/>
            <person name="Clum A."/>
            <person name="Salamov A."/>
            <person name="Andreopoulos B."/>
            <person name="Cheng J.-F."/>
            <person name="Woyke T."/>
            <person name="Pelin A."/>
            <person name="Henrissat B."/>
            <person name="Reynolds N."/>
            <person name="Benny G.L."/>
            <person name="Smith M.E."/>
            <person name="James T.Y."/>
            <person name="Grigoriev I.V."/>
        </authorList>
    </citation>
    <scope>NUCLEOTIDE SEQUENCE</scope>
    <source>
        <strain evidence="9">ATCC 52028</strain>
    </source>
</reference>
<dbReference type="InterPro" id="IPR036850">
    <property type="entry name" value="NDK-like_dom_sf"/>
</dbReference>
<dbReference type="PANTHER" id="PTHR43109:SF2">
    <property type="entry name" value="NUCLEOSIDE DIPHOSPHATE KINASE 7"/>
    <property type="match status" value="1"/>
</dbReference>
<dbReference type="InterPro" id="IPR034907">
    <property type="entry name" value="NDK-like_dom"/>
</dbReference>
<dbReference type="AlphaFoldDB" id="A0A4P9X1K9"/>
<comment type="subcellular location">
    <subcellularLocation>
        <location evidence="1">Cell projection</location>
        <location evidence="1">Cilium</location>
    </subcellularLocation>
    <subcellularLocation>
        <location evidence="2">Cytoplasm</location>
        <location evidence="2">Cytoskeleton</location>
    </subcellularLocation>
</comment>
<dbReference type="EMBL" id="ML009180">
    <property type="protein sequence ID" value="RKO97736.1"/>
    <property type="molecule type" value="Genomic_DNA"/>
</dbReference>
<evidence type="ECO:0000313" key="12">
    <source>
        <dbReference type="Proteomes" id="UP000274922"/>
    </source>
</evidence>
<evidence type="ECO:0000256" key="2">
    <source>
        <dbReference type="ARBA" id="ARBA00004245"/>
    </source>
</evidence>
<evidence type="ECO:0000256" key="1">
    <source>
        <dbReference type="ARBA" id="ARBA00004138"/>
    </source>
</evidence>
<gene>
    <name evidence="9" type="ORF">CAUPRSCDRAFT_6062</name>
    <name evidence="10" type="ORF">CXG81DRAFT_8609</name>
</gene>
<sequence>MATATLPSCLSFIVEWHDVLADLYRPFTLIFCTGDASVEMIDRKHHRTFLKRSGSDLKLSDLGIGRTVTVAARQLRIVDFADLSTRAFWENQIEEAAAFLQPSSQTSLAAVVKRLEAADMQIQEMTSYTMNRPRWAHHGLEPICIPSIYAMLSHLDGGRPGTAIIVRRTDACRLLTQISQALNQGQDLTIASSTQDSAQWRDFFFGKTAALRFPPDPISSHTHECSLLLVQPHAFKAKVCGEILAVLEQHDFIVSQVTVVKLAKQDALECFEIYKGVRDDFDQLIEAIISGPMLACAVTGRKPDVVIRLRDLAGSVEPSVAAELRPESLRARFGLNRVNNGVHVTDLPEDGPLEVNIDR</sequence>
<keyword evidence="6" id="KW-0966">Cell projection</keyword>
<dbReference type="SMART" id="SM00562">
    <property type="entry name" value="NDK"/>
    <property type="match status" value="1"/>
</dbReference>
<evidence type="ECO:0000259" key="8">
    <source>
        <dbReference type="PROSITE" id="PS51336"/>
    </source>
</evidence>
<dbReference type="GO" id="GO:0016301">
    <property type="term" value="F:kinase activity"/>
    <property type="evidence" value="ECO:0007669"/>
    <property type="project" value="UniProtKB-KW"/>
</dbReference>
<dbReference type="OrthoDB" id="2162449at2759"/>
<comment type="caution">
    <text evidence="7">Lacks conserved residue(s) required for the propagation of feature annotation.</text>
</comment>
<keyword evidence="9" id="KW-0808">Transferase</keyword>
<dbReference type="PROSITE" id="PS51374">
    <property type="entry name" value="NDPK_LIKE"/>
    <property type="match status" value="1"/>
</dbReference>
<organism evidence="9 11">
    <name type="scientific">Caulochytrium protostelioides</name>
    <dbReference type="NCBI Taxonomy" id="1555241"/>
    <lineage>
        <taxon>Eukaryota</taxon>
        <taxon>Fungi</taxon>
        <taxon>Fungi incertae sedis</taxon>
        <taxon>Chytridiomycota</taxon>
        <taxon>Chytridiomycota incertae sedis</taxon>
        <taxon>Chytridiomycetes</taxon>
        <taxon>Caulochytriales</taxon>
        <taxon>Caulochytriaceae</taxon>
        <taxon>Caulochytrium</taxon>
    </lineage>
</organism>
<feature type="domain" description="DM10" evidence="8">
    <location>
        <begin position="6"/>
        <end position="93"/>
    </location>
</feature>
<keyword evidence="12" id="KW-1185">Reference proteome</keyword>
<proteinExistence type="inferred from homology"/>
<dbReference type="Proteomes" id="UP000268535">
    <property type="component" value="Unassembled WGS sequence"/>
</dbReference>
<accession>A0A4P9X1K9</accession>
<reference evidence="11 12" key="1">
    <citation type="journal article" date="2018" name="Nat. Microbiol.">
        <title>Leveraging single-cell genomics to expand the fungal tree of life.</title>
        <authorList>
            <person name="Ahrendt S.R."/>
            <person name="Quandt C.A."/>
            <person name="Ciobanu D."/>
            <person name="Clum A."/>
            <person name="Salamov A."/>
            <person name="Andreopoulos B."/>
            <person name="Cheng J.F."/>
            <person name="Woyke T."/>
            <person name="Pelin A."/>
            <person name="Henrissat B."/>
            <person name="Reynolds N.K."/>
            <person name="Benny G.L."/>
            <person name="Smith M.E."/>
            <person name="James T.Y."/>
            <person name="Grigoriev I.V."/>
        </authorList>
    </citation>
    <scope>NUCLEOTIDE SEQUENCE [LARGE SCALE GENOMIC DNA]</scope>
    <source>
        <strain evidence="11 12">ATCC 52028</strain>
    </source>
</reference>
<evidence type="ECO:0000256" key="3">
    <source>
        <dbReference type="ARBA" id="ARBA00017632"/>
    </source>
</evidence>
<evidence type="ECO:0000256" key="6">
    <source>
        <dbReference type="ARBA" id="ARBA00023273"/>
    </source>
</evidence>
<protein>
    <recommendedName>
        <fullName evidence="3">Nucleoside diphosphate kinase</fullName>
    </recommendedName>
</protein>
<dbReference type="Proteomes" id="UP000274922">
    <property type="component" value="Unassembled WGS sequence"/>
</dbReference>
<keyword evidence="5" id="KW-0206">Cytoskeleton</keyword>
<comment type="similarity">
    <text evidence="7">Belongs to the NDK family.</text>
</comment>
<evidence type="ECO:0000313" key="9">
    <source>
        <dbReference type="EMBL" id="RKO97736.1"/>
    </source>
</evidence>
<dbReference type="Gene3D" id="3.30.70.141">
    <property type="entry name" value="Nucleoside diphosphate kinase-like domain"/>
    <property type="match status" value="1"/>
</dbReference>
<keyword evidence="4" id="KW-0963">Cytoplasm</keyword>